<organism evidence="2 3">
    <name type="scientific">Dactylosporangium maewongense</name>
    <dbReference type="NCBI Taxonomy" id="634393"/>
    <lineage>
        <taxon>Bacteria</taxon>
        <taxon>Bacillati</taxon>
        <taxon>Actinomycetota</taxon>
        <taxon>Actinomycetes</taxon>
        <taxon>Micromonosporales</taxon>
        <taxon>Micromonosporaceae</taxon>
        <taxon>Dactylosporangium</taxon>
    </lineage>
</organism>
<keyword evidence="1" id="KW-0472">Membrane</keyword>
<keyword evidence="1" id="KW-0812">Transmembrane</keyword>
<reference evidence="2 3" key="1">
    <citation type="journal article" date="2019" name="Int. J. Syst. Evol. Microbiol.">
        <title>The Global Catalogue of Microorganisms (GCM) 10K type strain sequencing project: providing services to taxonomists for standard genome sequencing and annotation.</title>
        <authorList>
            <consortium name="The Broad Institute Genomics Platform"/>
            <consortium name="The Broad Institute Genome Sequencing Center for Infectious Disease"/>
            <person name="Wu L."/>
            <person name="Ma J."/>
        </authorList>
    </citation>
    <scope>NUCLEOTIDE SEQUENCE [LARGE SCALE GENOMIC DNA]</scope>
    <source>
        <strain evidence="2 3">JCM 15933</strain>
    </source>
</reference>
<dbReference type="Proteomes" id="UP001501470">
    <property type="component" value="Unassembled WGS sequence"/>
</dbReference>
<name>A0ABN2AT09_9ACTN</name>
<gene>
    <name evidence="2" type="ORF">GCM10009827_047520</name>
</gene>
<keyword evidence="3" id="KW-1185">Reference proteome</keyword>
<evidence type="ECO:0000313" key="3">
    <source>
        <dbReference type="Proteomes" id="UP001501470"/>
    </source>
</evidence>
<dbReference type="EMBL" id="BAAAQD010000009">
    <property type="protein sequence ID" value="GAA1525315.1"/>
    <property type="molecule type" value="Genomic_DNA"/>
</dbReference>
<evidence type="ECO:0000256" key="1">
    <source>
        <dbReference type="SAM" id="Phobius"/>
    </source>
</evidence>
<accession>A0ABN2AT09</accession>
<comment type="caution">
    <text evidence="2">The sequence shown here is derived from an EMBL/GenBank/DDBJ whole genome shotgun (WGS) entry which is preliminary data.</text>
</comment>
<evidence type="ECO:0000313" key="2">
    <source>
        <dbReference type="EMBL" id="GAA1525315.1"/>
    </source>
</evidence>
<feature type="transmembrane region" description="Helical" evidence="1">
    <location>
        <begin position="43"/>
        <end position="64"/>
    </location>
</feature>
<sequence>MELELRSRLADELSAGPEPPIGDLVAASILQGRRLRVTRRLRHGAAALLAVLVTTGLVSGWAVLRPGAAQVGAPALAGPLVPATPAGLLVLLESLLPEGVTSGYAGSADGGLMVQVYLDTGRGPGMLRVAVGRDTNGPLGTDERAKLSQGAVTGPFRRPDGAEVTVAYLPDNCVQRTVVVLHRPDRVVVQVNIAACLAWDGTANAEAPQVLTAVQAEAVAADPRWGVMIPRSLVDAGAARHPTLPELT</sequence>
<protein>
    <submittedName>
        <fullName evidence="2">Uncharacterized protein</fullName>
    </submittedName>
</protein>
<proteinExistence type="predicted"/>
<keyword evidence="1" id="KW-1133">Transmembrane helix</keyword>
<dbReference type="RefSeq" id="WP_344504250.1">
    <property type="nucleotide sequence ID" value="NZ_BAAAQD010000009.1"/>
</dbReference>